<keyword evidence="4" id="KW-1185">Reference proteome</keyword>
<keyword evidence="3" id="KW-0449">Lipoprotein</keyword>
<sequence>MRNYRGLLAMVAWGALLSFAACANITVNIYFPEKDVKSAYKSLEEELLQTPKKEQQETPTQPSTSSMRQQQRSLLTVVRAWRMTLVTEAMAQDDLSRRITDEIKGYPEVIAAYKRIGQRLARLNQLRDQGLVGEANDGKATFRANPPQVGEADVALLREENRDREVIINGMARAILTLTKQEGTSANLAKVRTEAAETFASIRRDAAHPGWWIQLPNGTWTRK</sequence>
<evidence type="ECO:0000313" key="3">
    <source>
        <dbReference type="EMBL" id="VUZ84506.1"/>
    </source>
</evidence>
<feature type="region of interest" description="Disordered" evidence="1">
    <location>
        <begin position="48"/>
        <end position="70"/>
    </location>
</feature>
<evidence type="ECO:0000256" key="1">
    <source>
        <dbReference type="SAM" id="MobiDB-lite"/>
    </source>
</evidence>
<keyword evidence="2" id="KW-0732">Signal</keyword>
<dbReference type="EMBL" id="CABIKM010000014">
    <property type="protein sequence ID" value="VUZ84506.1"/>
    <property type="molecule type" value="Genomic_DNA"/>
</dbReference>
<gene>
    <name evidence="3" type="ORF">MELA_00879</name>
</gene>
<dbReference type="Proteomes" id="UP000334340">
    <property type="component" value="Unassembled WGS sequence"/>
</dbReference>
<dbReference type="PROSITE" id="PS51257">
    <property type="entry name" value="PROKAR_LIPOPROTEIN"/>
    <property type="match status" value="1"/>
</dbReference>
<name>A0A564ZHA8_9BACT</name>
<evidence type="ECO:0000256" key="2">
    <source>
        <dbReference type="SAM" id="SignalP"/>
    </source>
</evidence>
<feature type="chain" id="PRO_5022225345" evidence="2">
    <location>
        <begin position="24"/>
        <end position="223"/>
    </location>
</feature>
<feature type="compositionally biased region" description="Polar residues" evidence="1">
    <location>
        <begin position="57"/>
        <end position="70"/>
    </location>
</feature>
<organism evidence="3 4">
    <name type="scientific">Candidatus Methylomirabilis lanthanidiphila</name>
    <dbReference type="NCBI Taxonomy" id="2211376"/>
    <lineage>
        <taxon>Bacteria</taxon>
        <taxon>Candidatus Methylomirabilota</taxon>
        <taxon>Candidatus Methylomirabilia</taxon>
        <taxon>Candidatus Methylomirabilales</taxon>
        <taxon>Candidatus Methylomirabilaceae</taxon>
        <taxon>Candidatus Methylomirabilis</taxon>
    </lineage>
</organism>
<dbReference type="AlphaFoldDB" id="A0A564ZHA8"/>
<protein>
    <submittedName>
        <fullName evidence="3">Lipoprotein</fullName>
    </submittedName>
</protein>
<feature type="signal peptide" evidence="2">
    <location>
        <begin position="1"/>
        <end position="23"/>
    </location>
</feature>
<dbReference type="Pfam" id="PF07027">
    <property type="entry name" value="DUF1318"/>
    <property type="match status" value="1"/>
</dbReference>
<proteinExistence type="predicted"/>
<evidence type="ECO:0000313" key="4">
    <source>
        <dbReference type="Proteomes" id="UP000334340"/>
    </source>
</evidence>
<reference evidence="3 4" key="1">
    <citation type="submission" date="2019-07" db="EMBL/GenBank/DDBJ databases">
        <authorList>
            <person name="Cremers G."/>
        </authorList>
    </citation>
    <scope>NUCLEOTIDE SEQUENCE [LARGE SCALE GENOMIC DNA]</scope>
</reference>
<dbReference type="InterPro" id="IPR008309">
    <property type="entry name" value="YdbL"/>
</dbReference>
<accession>A0A564ZHA8</accession>